<accession>A0A670I408</accession>
<comment type="similarity">
    <text evidence="4 17">Belongs to the glycosyltransferase 31 family.</text>
</comment>
<protein>
    <recommendedName>
        <fullName evidence="17">Hexosyltransferase</fullName>
        <ecNumber evidence="17">2.4.1.-</ecNumber>
    </recommendedName>
</protein>
<dbReference type="Pfam" id="PF01762">
    <property type="entry name" value="Galactosyl_T"/>
    <property type="match status" value="1"/>
</dbReference>
<gene>
    <name evidence="18" type="primary">B3GALNT1</name>
</gene>
<evidence type="ECO:0000313" key="19">
    <source>
        <dbReference type="Proteomes" id="UP000472272"/>
    </source>
</evidence>
<dbReference type="AlphaFoldDB" id="A0A670I408"/>
<reference evidence="18" key="3">
    <citation type="submission" date="2025-09" db="UniProtKB">
        <authorList>
            <consortium name="Ensembl"/>
        </authorList>
    </citation>
    <scope>IDENTIFICATION</scope>
</reference>
<keyword evidence="10 17" id="KW-1133">Transmembrane helix</keyword>
<keyword evidence="5 17" id="KW-0328">Glycosyltransferase</keyword>
<evidence type="ECO:0000256" key="12">
    <source>
        <dbReference type="ARBA" id="ARBA00023098"/>
    </source>
</evidence>
<dbReference type="InterPro" id="IPR002659">
    <property type="entry name" value="Glyco_trans_31"/>
</dbReference>
<keyword evidence="12" id="KW-0443">Lipid metabolism</keyword>
<keyword evidence="19" id="KW-1185">Reference proteome</keyword>
<evidence type="ECO:0000256" key="7">
    <source>
        <dbReference type="ARBA" id="ARBA00022692"/>
    </source>
</evidence>
<keyword evidence="9 17" id="KW-0735">Signal-anchor</keyword>
<keyword evidence="11 17" id="KW-0333">Golgi apparatus</keyword>
<evidence type="ECO:0000256" key="9">
    <source>
        <dbReference type="ARBA" id="ARBA00022968"/>
    </source>
</evidence>
<evidence type="ECO:0000256" key="10">
    <source>
        <dbReference type="ARBA" id="ARBA00022989"/>
    </source>
</evidence>
<dbReference type="GO" id="GO:0006493">
    <property type="term" value="P:protein O-linked glycosylation"/>
    <property type="evidence" value="ECO:0007669"/>
    <property type="project" value="TreeGrafter"/>
</dbReference>
<dbReference type="OMA" id="DICKYRH"/>
<keyword evidence="6" id="KW-0808">Transferase</keyword>
<keyword evidence="8" id="KW-0460">Magnesium</keyword>
<evidence type="ECO:0000256" key="14">
    <source>
        <dbReference type="ARBA" id="ARBA00023180"/>
    </source>
</evidence>
<comment type="cofactor">
    <cofactor evidence="1">
        <name>Mg(2+)</name>
        <dbReference type="ChEBI" id="CHEBI:18420"/>
    </cofactor>
</comment>
<evidence type="ECO:0000256" key="11">
    <source>
        <dbReference type="ARBA" id="ARBA00023034"/>
    </source>
</evidence>
<evidence type="ECO:0000256" key="15">
    <source>
        <dbReference type="ARBA" id="ARBA00045577"/>
    </source>
</evidence>
<dbReference type="EC" id="2.4.1.-" evidence="17"/>
<dbReference type="FunFam" id="3.90.550.50:FF:000001">
    <property type="entry name" value="Hexosyltransferase"/>
    <property type="match status" value="1"/>
</dbReference>
<dbReference type="GeneTree" id="ENSGT00940000162252"/>
<dbReference type="Proteomes" id="UP000472272">
    <property type="component" value="Chromosome 5"/>
</dbReference>
<keyword evidence="7 17" id="KW-0812">Transmembrane</keyword>
<evidence type="ECO:0000313" key="18">
    <source>
        <dbReference type="Ensembl" id="ENSPMRP00000006195.1"/>
    </source>
</evidence>
<dbReference type="GO" id="GO:0000139">
    <property type="term" value="C:Golgi membrane"/>
    <property type="evidence" value="ECO:0007669"/>
    <property type="project" value="UniProtKB-SubCell"/>
</dbReference>
<evidence type="ECO:0000256" key="2">
    <source>
        <dbReference type="ARBA" id="ARBA00004323"/>
    </source>
</evidence>
<evidence type="ECO:0000256" key="1">
    <source>
        <dbReference type="ARBA" id="ARBA00001946"/>
    </source>
</evidence>
<keyword evidence="13 17" id="KW-0472">Membrane</keyword>
<evidence type="ECO:0000256" key="6">
    <source>
        <dbReference type="ARBA" id="ARBA00022679"/>
    </source>
</evidence>
<dbReference type="Ensembl" id="ENSPMRT00000006592.1">
    <property type="protein sequence ID" value="ENSPMRP00000006195.1"/>
    <property type="gene ID" value="ENSPMRG00000004191.1"/>
</dbReference>
<comment type="function">
    <text evidence="15">Transfers N-acetylgalactosamine onto globotriaosylceramide. Plays a critical role in preimplantation stage embryonic development.</text>
</comment>
<feature type="transmembrane region" description="Helical" evidence="17">
    <location>
        <begin position="26"/>
        <end position="44"/>
    </location>
</feature>
<comment type="pathway">
    <text evidence="3">Protein modification; protein glycosylation.</text>
</comment>
<evidence type="ECO:0000256" key="5">
    <source>
        <dbReference type="ARBA" id="ARBA00022676"/>
    </source>
</evidence>
<dbReference type="PANTHER" id="PTHR11214">
    <property type="entry name" value="BETA-1,3-N-ACETYLGLUCOSAMINYLTRANSFERASE"/>
    <property type="match status" value="1"/>
</dbReference>
<keyword evidence="14" id="KW-0325">Glycoprotein</keyword>
<reference evidence="18 19" key="1">
    <citation type="journal article" date="2019" name="Proc. Natl. Acad. Sci. U.S.A.">
        <title>Regulatory changes in pterin and carotenoid genes underlie balanced color polymorphisms in the wall lizard.</title>
        <authorList>
            <person name="Andrade P."/>
            <person name="Pinho C."/>
            <person name="Perez I de Lanuza G."/>
            <person name="Afonso S."/>
            <person name="Brejcha J."/>
            <person name="Rubin C.J."/>
            <person name="Wallerman O."/>
            <person name="Pereira P."/>
            <person name="Sabatino S.J."/>
            <person name="Bellati A."/>
            <person name="Pellitteri-Rosa D."/>
            <person name="Bosakova Z."/>
            <person name="Bunikis I."/>
            <person name="Carretero M.A."/>
            <person name="Feiner N."/>
            <person name="Marsik P."/>
            <person name="Pauperio F."/>
            <person name="Salvi D."/>
            <person name="Soler L."/>
            <person name="While G.M."/>
            <person name="Uller T."/>
            <person name="Font E."/>
            <person name="Andersson L."/>
            <person name="Carneiro M."/>
        </authorList>
    </citation>
    <scope>NUCLEOTIDE SEQUENCE</scope>
</reference>
<sequence>MCLCWASPLTWTTLIKRHVNLPNLKVFFGLSLASVIFTAWYMVVPSHNVAEYNNWMYFYDYEPIHKQDFLFTLRERSKCEDNNPFLIILVTSRPTDVRVRQAIRVTWGSQRSWWGNQVLTLFLLGKGAESDDPASLSIEDESILYGDIIQQDFIDTYNNLSLKTIMAFRWVTEFCSSAKYVMKADSDVFINTGNLVKFLLNLNASENFITGYPLVNSFSYRGFYKKTYISYTEYPFRRYPPYLSGLGYVFDTRLAAKVYKMMAHVKPIKFEDVYVGICLNILGVNISIAEDKELFYLYRIGFDVCKFKHLIAVHGVSPQEMVFFWQEITRETSLLCQ</sequence>
<evidence type="ECO:0000256" key="16">
    <source>
        <dbReference type="ARBA" id="ARBA00049395"/>
    </source>
</evidence>
<dbReference type="GO" id="GO:0008499">
    <property type="term" value="F:N-acetyl-beta-D-glucosaminide beta-(1,3)-galactosyltransferase activity"/>
    <property type="evidence" value="ECO:0007669"/>
    <property type="project" value="TreeGrafter"/>
</dbReference>
<evidence type="ECO:0000256" key="17">
    <source>
        <dbReference type="RuleBase" id="RU363063"/>
    </source>
</evidence>
<proteinExistence type="inferred from homology"/>
<evidence type="ECO:0000256" key="3">
    <source>
        <dbReference type="ARBA" id="ARBA00004922"/>
    </source>
</evidence>
<name>A0A670I408_PODMU</name>
<organism evidence="18 19">
    <name type="scientific">Podarcis muralis</name>
    <name type="common">Wall lizard</name>
    <name type="synonym">Lacerta muralis</name>
    <dbReference type="NCBI Taxonomy" id="64176"/>
    <lineage>
        <taxon>Eukaryota</taxon>
        <taxon>Metazoa</taxon>
        <taxon>Chordata</taxon>
        <taxon>Craniata</taxon>
        <taxon>Vertebrata</taxon>
        <taxon>Euteleostomi</taxon>
        <taxon>Lepidosauria</taxon>
        <taxon>Squamata</taxon>
        <taxon>Bifurcata</taxon>
        <taxon>Unidentata</taxon>
        <taxon>Episquamata</taxon>
        <taxon>Laterata</taxon>
        <taxon>Lacertibaenia</taxon>
        <taxon>Lacertidae</taxon>
        <taxon>Podarcis</taxon>
    </lineage>
</organism>
<comment type="catalytic activity">
    <reaction evidence="16">
        <text>a globoside Gb3Cer (d18:1(4E)) + UDP-N-acetyl-alpha-D-galactosamine = a globoside Gb4Cer (d18:1(4E)) + UDP + H(+)</text>
        <dbReference type="Rhea" id="RHEA:22252"/>
        <dbReference type="ChEBI" id="CHEBI:15378"/>
        <dbReference type="ChEBI" id="CHEBI:18259"/>
        <dbReference type="ChEBI" id="CHEBI:18313"/>
        <dbReference type="ChEBI" id="CHEBI:58223"/>
        <dbReference type="ChEBI" id="CHEBI:67138"/>
        <dbReference type="EC" id="2.4.1.79"/>
    </reaction>
    <physiologicalReaction direction="left-to-right" evidence="16">
        <dbReference type="Rhea" id="RHEA:22253"/>
    </physiologicalReaction>
</comment>
<dbReference type="PANTHER" id="PTHR11214:SF153">
    <property type="entry name" value="UDP-GALNAC:BETA-1,3-N-ACETYLGALACTOSAMINYLTRANSFERASE 1"/>
    <property type="match status" value="1"/>
</dbReference>
<reference evidence="18" key="2">
    <citation type="submission" date="2025-08" db="UniProtKB">
        <authorList>
            <consortium name="Ensembl"/>
        </authorList>
    </citation>
    <scope>IDENTIFICATION</scope>
</reference>
<evidence type="ECO:0000256" key="8">
    <source>
        <dbReference type="ARBA" id="ARBA00022842"/>
    </source>
</evidence>
<evidence type="ECO:0000256" key="4">
    <source>
        <dbReference type="ARBA" id="ARBA00008661"/>
    </source>
</evidence>
<dbReference type="GO" id="GO:0047273">
    <property type="term" value="F:galactosylgalactosylglucosylceramide beta-D-acetylgalactosaminyltransferase activity"/>
    <property type="evidence" value="ECO:0007669"/>
    <property type="project" value="UniProtKB-EC"/>
</dbReference>
<dbReference type="Gene3D" id="3.90.550.50">
    <property type="match status" value="1"/>
</dbReference>
<evidence type="ECO:0000256" key="13">
    <source>
        <dbReference type="ARBA" id="ARBA00023136"/>
    </source>
</evidence>
<dbReference type="GO" id="GO:0006629">
    <property type="term" value="P:lipid metabolic process"/>
    <property type="evidence" value="ECO:0007669"/>
    <property type="project" value="UniProtKB-KW"/>
</dbReference>
<comment type="subcellular location">
    <subcellularLocation>
        <location evidence="2 17">Golgi apparatus membrane</location>
        <topology evidence="2 17">Single-pass type II membrane protein</topology>
    </subcellularLocation>
</comment>